<name>A0A6L2J6H6_TANCI</name>
<gene>
    <name evidence="1" type="ORF">Tci_003252</name>
</gene>
<sequence length="98" mass="11370">MLIDKQVVLYKPIWMSKTPITSTSCRKTTWHTEFRPLVVNKQVTGDLTYKRYQMSVFLNINSISLPTTGFPQKQMSKMQWADENFESSRGCCSGQRDV</sequence>
<proteinExistence type="predicted"/>
<comment type="caution">
    <text evidence="1">The sequence shown here is derived from an EMBL/GenBank/DDBJ whole genome shotgun (WGS) entry which is preliminary data.</text>
</comment>
<protein>
    <submittedName>
        <fullName evidence="1">Uncharacterized protein</fullName>
    </submittedName>
</protein>
<accession>A0A6L2J6H6</accession>
<evidence type="ECO:0000313" key="1">
    <source>
        <dbReference type="EMBL" id="GEU31274.1"/>
    </source>
</evidence>
<dbReference type="AlphaFoldDB" id="A0A6L2J6H6"/>
<reference evidence="1" key="1">
    <citation type="journal article" date="2019" name="Sci. Rep.">
        <title>Draft genome of Tanacetum cinerariifolium, the natural source of mosquito coil.</title>
        <authorList>
            <person name="Yamashiro T."/>
            <person name="Shiraishi A."/>
            <person name="Satake H."/>
            <person name="Nakayama K."/>
        </authorList>
    </citation>
    <scope>NUCLEOTIDE SEQUENCE</scope>
</reference>
<organism evidence="1">
    <name type="scientific">Tanacetum cinerariifolium</name>
    <name type="common">Dalmatian daisy</name>
    <name type="synonym">Chrysanthemum cinerariifolium</name>
    <dbReference type="NCBI Taxonomy" id="118510"/>
    <lineage>
        <taxon>Eukaryota</taxon>
        <taxon>Viridiplantae</taxon>
        <taxon>Streptophyta</taxon>
        <taxon>Embryophyta</taxon>
        <taxon>Tracheophyta</taxon>
        <taxon>Spermatophyta</taxon>
        <taxon>Magnoliopsida</taxon>
        <taxon>eudicotyledons</taxon>
        <taxon>Gunneridae</taxon>
        <taxon>Pentapetalae</taxon>
        <taxon>asterids</taxon>
        <taxon>campanulids</taxon>
        <taxon>Asterales</taxon>
        <taxon>Asteraceae</taxon>
        <taxon>Asteroideae</taxon>
        <taxon>Anthemideae</taxon>
        <taxon>Anthemidinae</taxon>
        <taxon>Tanacetum</taxon>
    </lineage>
</organism>
<dbReference type="EMBL" id="BKCJ010000234">
    <property type="protein sequence ID" value="GEU31274.1"/>
    <property type="molecule type" value="Genomic_DNA"/>
</dbReference>